<evidence type="ECO:0000313" key="1">
    <source>
        <dbReference type="EMBL" id="KAH3788490.1"/>
    </source>
</evidence>
<comment type="caution">
    <text evidence="1">The sequence shown here is derived from an EMBL/GenBank/DDBJ whole genome shotgun (WGS) entry which is preliminary data.</text>
</comment>
<dbReference type="AlphaFoldDB" id="A0A9D4F2G7"/>
<accession>A0A9D4F2G7</accession>
<dbReference type="Proteomes" id="UP000828390">
    <property type="component" value="Unassembled WGS sequence"/>
</dbReference>
<proteinExistence type="predicted"/>
<keyword evidence="2" id="KW-1185">Reference proteome</keyword>
<protein>
    <submittedName>
        <fullName evidence="1">Uncharacterized protein</fullName>
    </submittedName>
</protein>
<sequence>MAAECAHSVFGKDDGRAFEGLTKHVTSRFLIPLDPVSNLSLILLNKFGLNKFHKDWTNVASRDFELDRDIIGTNVINKFHEDQTIKVASKVFEICQYIIGTYVLSKFHKDWAIIGTSKVKTVTHPGSKQTGTIFQLGKMPHLPGHVFQRTKIIFQLCWDIIGKNVPSKFH</sequence>
<evidence type="ECO:0000313" key="2">
    <source>
        <dbReference type="Proteomes" id="UP000828390"/>
    </source>
</evidence>
<reference evidence="1" key="1">
    <citation type="journal article" date="2019" name="bioRxiv">
        <title>The Genome of the Zebra Mussel, Dreissena polymorpha: A Resource for Invasive Species Research.</title>
        <authorList>
            <person name="McCartney M.A."/>
            <person name="Auch B."/>
            <person name="Kono T."/>
            <person name="Mallez S."/>
            <person name="Zhang Y."/>
            <person name="Obille A."/>
            <person name="Becker A."/>
            <person name="Abrahante J.E."/>
            <person name="Garbe J."/>
            <person name="Badalamenti J.P."/>
            <person name="Herman A."/>
            <person name="Mangelson H."/>
            <person name="Liachko I."/>
            <person name="Sullivan S."/>
            <person name="Sone E.D."/>
            <person name="Koren S."/>
            <person name="Silverstein K.A.T."/>
            <person name="Beckman K.B."/>
            <person name="Gohl D.M."/>
        </authorList>
    </citation>
    <scope>NUCLEOTIDE SEQUENCE</scope>
    <source>
        <strain evidence="1">Duluth1</strain>
        <tissue evidence="1">Whole animal</tissue>
    </source>
</reference>
<name>A0A9D4F2G7_DREPO</name>
<gene>
    <name evidence="1" type="ORF">DPMN_166634</name>
</gene>
<dbReference type="EMBL" id="JAIWYP010000008">
    <property type="protein sequence ID" value="KAH3788490.1"/>
    <property type="molecule type" value="Genomic_DNA"/>
</dbReference>
<organism evidence="1 2">
    <name type="scientific">Dreissena polymorpha</name>
    <name type="common">Zebra mussel</name>
    <name type="synonym">Mytilus polymorpha</name>
    <dbReference type="NCBI Taxonomy" id="45954"/>
    <lineage>
        <taxon>Eukaryota</taxon>
        <taxon>Metazoa</taxon>
        <taxon>Spiralia</taxon>
        <taxon>Lophotrochozoa</taxon>
        <taxon>Mollusca</taxon>
        <taxon>Bivalvia</taxon>
        <taxon>Autobranchia</taxon>
        <taxon>Heteroconchia</taxon>
        <taxon>Euheterodonta</taxon>
        <taxon>Imparidentia</taxon>
        <taxon>Neoheterodontei</taxon>
        <taxon>Myida</taxon>
        <taxon>Dreissenoidea</taxon>
        <taxon>Dreissenidae</taxon>
        <taxon>Dreissena</taxon>
    </lineage>
</organism>
<reference evidence="1" key="2">
    <citation type="submission" date="2020-11" db="EMBL/GenBank/DDBJ databases">
        <authorList>
            <person name="McCartney M.A."/>
            <person name="Auch B."/>
            <person name="Kono T."/>
            <person name="Mallez S."/>
            <person name="Becker A."/>
            <person name="Gohl D.M."/>
            <person name="Silverstein K.A.T."/>
            <person name="Koren S."/>
            <person name="Bechman K.B."/>
            <person name="Herman A."/>
            <person name="Abrahante J.E."/>
            <person name="Garbe J."/>
        </authorList>
    </citation>
    <scope>NUCLEOTIDE SEQUENCE</scope>
    <source>
        <strain evidence="1">Duluth1</strain>
        <tissue evidence="1">Whole animal</tissue>
    </source>
</reference>